<reference evidence="1 2" key="1">
    <citation type="journal article" date="2021" name="Nat. Commun.">
        <title>Genetic determinants of endophytism in the Arabidopsis root mycobiome.</title>
        <authorList>
            <person name="Mesny F."/>
            <person name="Miyauchi S."/>
            <person name="Thiergart T."/>
            <person name="Pickel B."/>
            <person name="Atanasova L."/>
            <person name="Karlsson M."/>
            <person name="Huettel B."/>
            <person name="Barry K.W."/>
            <person name="Haridas S."/>
            <person name="Chen C."/>
            <person name="Bauer D."/>
            <person name="Andreopoulos W."/>
            <person name="Pangilinan J."/>
            <person name="LaButti K."/>
            <person name="Riley R."/>
            <person name="Lipzen A."/>
            <person name="Clum A."/>
            <person name="Drula E."/>
            <person name="Henrissat B."/>
            <person name="Kohler A."/>
            <person name="Grigoriev I.V."/>
            <person name="Martin F.M."/>
            <person name="Hacquard S."/>
        </authorList>
    </citation>
    <scope>NUCLEOTIDE SEQUENCE [LARGE SCALE GENOMIC DNA]</scope>
    <source>
        <strain evidence="1 2">MPI-SDFR-AT-0079</strain>
    </source>
</reference>
<gene>
    <name evidence="1" type="ORF">F5144DRAFT_17832</name>
</gene>
<sequence>MRIAIREQLAAVVILAVGVALAVVSIPVWVFVNGFVAGVESDGLSLTASLKAARIASEINLIQTACQTISTRLLLQDAFTKFYTSQLNNRTDEDPWEGAQDDIESALARTGFSGLLQARLYSRNTTGDPKGLFSITGHGATESGSILLPYTAPNGSQVHLGDPEHGFPPSLYPNITYRDLGRPNEAMPDTNAFSAAVFPGVSLGNGSEKAGVLLGPLVINSTFALLSITIPVRDVKNSDYTLGYMTLVANSKALVEVQTSVEGLGNTGIVLFVGSVNPWNHFSAPVAASNKTWVPPLEEFREQEVQFLLPPQPAAGQRDRHNQRSFGSGKYSDAFPLHQYPAVLNVLSSQNPNPNNATSRLSAKNEQGYSVAVGVARPQSSLVSWAIVVEKDQNEAYQPIQTLRSILLGCVFGTLGLILLLVFPFAHWSVMPIRRLRIATKNSVDPPGYEDDEDDAFDEENPSSGGTTSGRSSEKGMLAKIRRKMRKRRRAKLREGVAVEPGRRQFKIPAKVEDGKHYVTDELTELTQTFNEMTEELLKQYTSLDEKVAERTKELEISKKAAEAANESKTLFIANISHELKTPLNGIMGMCAVCMEEDDVQRIKQSLKTVYKSGDLLLHLLEDLLSFSKNQMGQQVSLEEREFRLGDIRSHILAIFDKQVHESKTGFTVSFVSDAGPGLDRRSSMDRRLPALGPPGVGRLKDMCLWGDHHRILQVIINLVSNSLKFTPPGGKVNLRIRCVGEVEQPSDDSRTSSLSKSGSNRASRTRHRMGSGSTTSASSKGAHMPLSSVNGGTALSINPMEVKAGPHIHIRERSPTPPPPNAKTYLFEFEVEDTGPGIPGHMQQKIFEPFVQGDLGLSKKYGGTGLGLSICSQLATLMGGHISLKSTPGVGTTFTMQIPLKYVKDRTSSTASSSMKSRPPSVGSTEGDVRNLAQRTSIEIQHQPPPPTVLDQQPRLVGLSQPFFATNPNRRLSKEDQLAAIDRAMASKSGQGKLRVLVADDNSTNIEVVSRLLKLEDVYDVTIARDGREAYDLVKVNMENNQHFDVIFMDIQMPNLDGLQSTRLIRKMGYSAPIVALTAFSEESNVKECMESGMNEFLSKPIRRPALKQVLAKFATIPEEPETSSLTRKTTPDKTPVGTPEKEASDPIANGTVVSKANGVHPPPVISAMDTQ</sequence>
<evidence type="ECO:0000313" key="2">
    <source>
        <dbReference type="Proteomes" id="UP000724584"/>
    </source>
</evidence>
<name>A0ACB7PKE8_9PEZI</name>
<dbReference type="EMBL" id="JAGIZQ010000001">
    <property type="protein sequence ID" value="KAH6649699.1"/>
    <property type="molecule type" value="Genomic_DNA"/>
</dbReference>
<comment type="caution">
    <text evidence="1">The sequence shown here is derived from an EMBL/GenBank/DDBJ whole genome shotgun (WGS) entry which is preliminary data.</text>
</comment>
<evidence type="ECO:0000313" key="1">
    <source>
        <dbReference type="EMBL" id="KAH6649699.1"/>
    </source>
</evidence>
<organism evidence="1 2">
    <name type="scientific">Chaetomium tenue</name>
    <dbReference type="NCBI Taxonomy" id="1854479"/>
    <lineage>
        <taxon>Eukaryota</taxon>
        <taxon>Fungi</taxon>
        <taxon>Dikarya</taxon>
        <taxon>Ascomycota</taxon>
        <taxon>Pezizomycotina</taxon>
        <taxon>Sordariomycetes</taxon>
        <taxon>Sordariomycetidae</taxon>
        <taxon>Sordariales</taxon>
        <taxon>Chaetomiaceae</taxon>
        <taxon>Chaetomium</taxon>
    </lineage>
</organism>
<accession>A0ACB7PKE8</accession>
<dbReference type="Proteomes" id="UP000724584">
    <property type="component" value="Unassembled WGS sequence"/>
</dbReference>
<proteinExistence type="predicted"/>
<protein>
    <submittedName>
        <fullName evidence="1">Uncharacterized protein</fullName>
    </submittedName>
</protein>
<keyword evidence="2" id="KW-1185">Reference proteome</keyword>